<keyword evidence="2" id="KW-0732">Signal</keyword>
<organism evidence="3 4">
    <name type="scientific">Drosophila yakuba</name>
    <name type="common">Fruit fly</name>
    <dbReference type="NCBI Taxonomy" id="7245"/>
    <lineage>
        <taxon>Eukaryota</taxon>
        <taxon>Metazoa</taxon>
        <taxon>Ecdysozoa</taxon>
        <taxon>Arthropoda</taxon>
        <taxon>Hexapoda</taxon>
        <taxon>Insecta</taxon>
        <taxon>Pterygota</taxon>
        <taxon>Neoptera</taxon>
        <taxon>Endopterygota</taxon>
        <taxon>Diptera</taxon>
        <taxon>Brachycera</taxon>
        <taxon>Muscomorpha</taxon>
        <taxon>Ephydroidea</taxon>
        <taxon>Drosophilidae</taxon>
        <taxon>Drosophila</taxon>
        <taxon>Sophophora</taxon>
    </lineage>
</organism>
<protein>
    <submittedName>
        <fullName evidence="3">Uncharacterized protein</fullName>
    </submittedName>
</protein>
<evidence type="ECO:0000313" key="3">
    <source>
        <dbReference type="EMBL" id="EDW90633.1"/>
    </source>
</evidence>
<reference evidence="3 4" key="1">
    <citation type="journal article" date="2007" name="Nature">
        <title>Evolution of genes and genomes on the Drosophila phylogeny.</title>
        <authorList>
            <consortium name="Drosophila 12 Genomes Consortium"/>
            <person name="Clark A.G."/>
            <person name="Eisen M.B."/>
            <person name="Smith D.R."/>
            <person name="Bergman C.M."/>
            <person name="Oliver B."/>
            <person name="Markow T.A."/>
            <person name="Kaufman T.C."/>
            <person name="Kellis M."/>
            <person name="Gelbart W."/>
            <person name="Iyer V.N."/>
            <person name="Pollard D.A."/>
            <person name="Sackton T.B."/>
            <person name="Larracuente A.M."/>
            <person name="Singh N.D."/>
            <person name="Abad J.P."/>
            <person name="Abt D.N."/>
            <person name="Adryan B."/>
            <person name="Aguade M."/>
            <person name="Akashi H."/>
            <person name="Anderson W.W."/>
            <person name="Aquadro C.F."/>
            <person name="Ardell D.H."/>
            <person name="Arguello R."/>
            <person name="Artieri C.G."/>
            <person name="Barbash D.A."/>
            <person name="Barker D."/>
            <person name="Barsanti P."/>
            <person name="Batterham P."/>
            <person name="Batzoglou S."/>
            <person name="Begun D."/>
            <person name="Bhutkar A."/>
            <person name="Blanco E."/>
            <person name="Bosak S.A."/>
            <person name="Bradley R.K."/>
            <person name="Brand A.D."/>
            <person name="Brent M.R."/>
            <person name="Brooks A.N."/>
            <person name="Brown R.H."/>
            <person name="Butlin R.K."/>
            <person name="Caggese C."/>
            <person name="Calvi B.R."/>
            <person name="Bernardo de Carvalho A."/>
            <person name="Caspi A."/>
            <person name="Castrezana S."/>
            <person name="Celniker S.E."/>
            <person name="Chang J.L."/>
            <person name="Chapple C."/>
            <person name="Chatterji S."/>
            <person name="Chinwalla A."/>
            <person name="Civetta A."/>
            <person name="Clifton S.W."/>
            <person name="Comeron J.M."/>
            <person name="Costello J.C."/>
            <person name="Coyne J.A."/>
            <person name="Daub J."/>
            <person name="David R.G."/>
            <person name="Delcher A.L."/>
            <person name="Delehaunty K."/>
            <person name="Do C.B."/>
            <person name="Ebling H."/>
            <person name="Edwards K."/>
            <person name="Eickbush T."/>
            <person name="Evans J.D."/>
            <person name="Filipski A."/>
            <person name="Findeiss S."/>
            <person name="Freyhult E."/>
            <person name="Fulton L."/>
            <person name="Fulton R."/>
            <person name="Garcia A.C."/>
            <person name="Gardiner A."/>
            <person name="Garfield D.A."/>
            <person name="Garvin B.E."/>
            <person name="Gibson G."/>
            <person name="Gilbert D."/>
            <person name="Gnerre S."/>
            <person name="Godfrey J."/>
            <person name="Good R."/>
            <person name="Gotea V."/>
            <person name="Gravely B."/>
            <person name="Greenberg A.J."/>
            <person name="Griffiths-Jones S."/>
            <person name="Gross S."/>
            <person name="Guigo R."/>
            <person name="Gustafson E.A."/>
            <person name="Haerty W."/>
            <person name="Hahn M.W."/>
            <person name="Halligan D.L."/>
            <person name="Halpern A.L."/>
            <person name="Halter G.M."/>
            <person name="Han M.V."/>
            <person name="Heger A."/>
            <person name="Hillier L."/>
            <person name="Hinrichs A.S."/>
            <person name="Holmes I."/>
            <person name="Hoskins R.A."/>
            <person name="Hubisz M.J."/>
            <person name="Hultmark D."/>
            <person name="Huntley M.A."/>
            <person name="Jaffe D.B."/>
            <person name="Jagadeeshan S."/>
            <person name="Jeck W.R."/>
            <person name="Johnson J."/>
            <person name="Jones C.D."/>
            <person name="Jordan W.C."/>
            <person name="Karpen G.H."/>
            <person name="Kataoka E."/>
            <person name="Keightley P.D."/>
            <person name="Kheradpour P."/>
            <person name="Kirkness E.F."/>
            <person name="Koerich L.B."/>
            <person name="Kristiansen K."/>
            <person name="Kudrna D."/>
            <person name="Kulathinal R.J."/>
            <person name="Kumar S."/>
            <person name="Kwok R."/>
            <person name="Lander E."/>
            <person name="Langley C.H."/>
            <person name="Lapoint R."/>
            <person name="Lazzaro B.P."/>
            <person name="Lee S.J."/>
            <person name="Levesque L."/>
            <person name="Li R."/>
            <person name="Lin C.F."/>
            <person name="Lin M.F."/>
            <person name="Lindblad-Toh K."/>
            <person name="Llopart A."/>
            <person name="Long M."/>
            <person name="Low L."/>
            <person name="Lozovsky E."/>
            <person name="Lu J."/>
            <person name="Luo M."/>
            <person name="Machado C.A."/>
            <person name="Makalowski W."/>
            <person name="Marzo M."/>
            <person name="Matsuda M."/>
            <person name="Matzkin L."/>
            <person name="McAllister B."/>
            <person name="McBride C.S."/>
            <person name="McKernan B."/>
            <person name="McKernan K."/>
            <person name="Mendez-Lago M."/>
            <person name="Minx P."/>
            <person name="Mollenhauer M.U."/>
            <person name="Montooth K."/>
            <person name="Mount S.M."/>
            <person name="Mu X."/>
            <person name="Myers E."/>
            <person name="Negre B."/>
            <person name="Newfeld S."/>
            <person name="Nielsen R."/>
            <person name="Noor M.A."/>
            <person name="O'Grady P."/>
            <person name="Pachter L."/>
            <person name="Papaceit M."/>
            <person name="Parisi M.J."/>
            <person name="Parisi M."/>
            <person name="Parts L."/>
            <person name="Pedersen J.S."/>
            <person name="Pesole G."/>
            <person name="Phillippy A.M."/>
            <person name="Ponting C.P."/>
            <person name="Pop M."/>
            <person name="Porcelli D."/>
            <person name="Powell J.R."/>
            <person name="Prohaska S."/>
            <person name="Pruitt K."/>
            <person name="Puig M."/>
            <person name="Quesneville H."/>
            <person name="Ram K.R."/>
            <person name="Rand D."/>
            <person name="Rasmussen M.D."/>
            <person name="Reed L.K."/>
            <person name="Reenan R."/>
            <person name="Reily A."/>
            <person name="Remington K.A."/>
            <person name="Rieger T.T."/>
            <person name="Ritchie M.G."/>
            <person name="Robin C."/>
            <person name="Rogers Y.H."/>
            <person name="Rohde C."/>
            <person name="Rozas J."/>
            <person name="Rubenfield M.J."/>
            <person name="Ruiz A."/>
            <person name="Russo S."/>
            <person name="Salzberg S.L."/>
            <person name="Sanchez-Gracia A."/>
            <person name="Saranga D.J."/>
            <person name="Sato H."/>
            <person name="Schaeffer S.W."/>
            <person name="Schatz M.C."/>
            <person name="Schlenke T."/>
            <person name="Schwartz R."/>
            <person name="Segarra C."/>
            <person name="Singh R.S."/>
            <person name="Sirot L."/>
            <person name="Sirota M."/>
            <person name="Sisneros N.B."/>
            <person name="Smith C.D."/>
            <person name="Smith T.F."/>
            <person name="Spieth J."/>
            <person name="Stage D.E."/>
            <person name="Stark A."/>
            <person name="Stephan W."/>
            <person name="Strausberg R.L."/>
            <person name="Strempel S."/>
            <person name="Sturgill D."/>
            <person name="Sutton G."/>
            <person name="Sutton G.G."/>
            <person name="Tao W."/>
            <person name="Teichmann S."/>
            <person name="Tobari Y.N."/>
            <person name="Tomimura Y."/>
            <person name="Tsolas J.M."/>
            <person name="Valente V.L."/>
            <person name="Venter E."/>
            <person name="Venter J.C."/>
            <person name="Vicario S."/>
            <person name="Vieira F.G."/>
            <person name="Vilella A.J."/>
            <person name="Villasante A."/>
            <person name="Walenz B."/>
            <person name="Wang J."/>
            <person name="Wasserman M."/>
            <person name="Watts T."/>
            <person name="Wilson D."/>
            <person name="Wilson R.K."/>
            <person name="Wing R.A."/>
            <person name="Wolfner M.F."/>
            <person name="Wong A."/>
            <person name="Wong G.K."/>
            <person name="Wu C.I."/>
            <person name="Wu G."/>
            <person name="Yamamoto D."/>
            <person name="Yang H.P."/>
            <person name="Yang S.P."/>
            <person name="Yorke J.A."/>
            <person name="Yoshida K."/>
            <person name="Zdobnov E."/>
            <person name="Zhang P."/>
            <person name="Zhang Y."/>
            <person name="Zimin A.V."/>
            <person name="Baldwin J."/>
            <person name="Abdouelleil A."/>
            <person name="Abdulkadir J."/>
            <person name="Abebe A."/>
            <person name="Abera B."/>
            <person name="Abreu J."/>
            <person name="Acer S.C."/>
            <person name="Aftuck L."/>
            <person name="Alexander A."/>
            <person name="An P."/>
            <person name="Anderson E."/>
            <person name="Anderson S."/>
            <person name="Arachi H."/>
            <person name="Azer M."/>
            <person name="Bachantsang P."/>
            <person name="Barry A."/>
            <person name="Bayul T."/>
            <person name="Berlin A."/>
            <person name="Bessette D."/>
            <person name="Bloom T."/>
            <person name="Blye J."/>
            <person name="Boguslavskiy L."/>
            <person name="Bonnet C."/>
            <person name="Boukhgalter B."/>
            <person name="Bourzgui I."/>
            <person name="Brown A."/>
            <person name="Cahill P."/>
            <person name="Channer S."/>
            <person name="Cheshatsang Y."/>
            <person name="Chuda L."/>
            <person name="Citroen M."/>
            <person name="Collymore A."/>
            <person name="Cooke P."/>
            <person name="Costello M."/>
            <person name="D'Aco K."/>
            <person name="Daza R."/>
            <person name="De Haan G."/>
            <person name="DeGray S."/>
            <person name="DeMaso C."/>
            <person name="Dhargay N."/>
            <person name="Dooley K."/>
            <person name="Dooley E."/>
            <person name="Doricent M."/>
            <person name="Dorje P."/>
            <person name="Dorjee K."/>
            <person name="Dupes A."/>
            <person name="Elong R."/>
            <person name="Falk J."/>
            <person name="Farina A."/>
            <person name="Faro S."/>
            <person name="Ferguson D."/>
            <person name="Fisher S."/>
            <person name="Foley C.D."/>
            <person name="Franke A."/>
            <person name="Friedrich D."/>
            <person name="Gadbois L."/>
            <person name="Gearin G."/>
            <person name="Gearin C.R."/>
            <person name="Giannoukos G."/>
            <person name="Goode T."/>
            <person name="Graham J."/>
            <person name="Grandbois E."/>
            <person name="Grewal S."/>
            <person name="Gyaltsen K."/>
            <person name="Hafez N."/>
            <person name="Hagos B."/>
            <person name="Hall J."/>
            <person name="Henson C."/>
            <person name="Hollinger A."/>
            <person name="Honan T."/>
            <person name="Huard M.D."/>
            <person name="Hughes L."/>
            <person name="Hurhula B."/>
            <person name="Husby M.E."/>
            <person name="Kamat A."/>
            <person name="Kanga B."/>
            <person name="Kashin S."/>
            <person name="Khazanovich D."/>
            <person name="Kisner P."/>
            <person name="Lance K."/>
            <person name="Lara M."/>
            <person name="Lee W."/>
            <person name="Lennon N."/>
            <person name="Letendre F."/>
            <person name="LeVine R."/>
            <person name="Lipovsky A."/>
            <person name="Liu X."/>
            <person name="Liu J."/>
            <person name="Liu S."/>
            <person name="Lokyitsang T."/>
            <person name="Lokyitsang Y."/>
            <person name="Lubonja R."/>
            <person name="Lui A."/>
            <person name="MacDonald P."/>
            <person name="Magnisalis V."/>
            <person name="Maru K."/>
            <person name="Matthews C."/>
            <person name="McCusker W."/>
            <person name="McDonough S."/>
            <person name="Mehta T."/>
            <person name="Meldrim J."/>
            <person name="Meneus L."/>
            <person name="Mihai O."/>
            <person name="Mihalev A."/>
            <person name="Mihova T."/>
            <person name="Mittelman R."/>
            <person name="Mlenga V."/>
            <person name="Montmayeur A."/>
            <person name="Mulrain L."/>
            <person name="Navidi A."/>
            <person name="Naylor J."/>
            <person name="Negash T."/>
            <person name="Nguyen T."/>
            <person name="Nguyen N."/>
            <person name="Nicol R."/>
            <person name="Norbu C."/>
            <person name="Norbu N."/>
            <person name="Novod N."/>
            <person name="O'Neill B."/>
            <person name="Osman S."/>
            <person name="Markiewicz E."/>
            <person name="Oyono O.L."/>
            <person name="Patti C."/>
            <person name="Phunkhang P."/>
            <person name="Pierre F."/>
            <person name="Priest M."/>
            <person name="Raghuraman S."/>
            <person name="Rege F."/>
            <person name="Reyes R."/>
            <person name="Rise C."/>
            <person name="Rogov P."/>
            <person name="Ross K."/>
            <person name="Ryan E."/>
            <person name="Settipalli S."/>
            <person name="Shea T."/>
            <person name="Sherpa N."/>
            <person name="Shi L."/>
            <person name="Shih D."/>
            <person name="Sparrow T."/>
            <person name="Spaulding J."/>
            <person name="Stalker J."/>
            <person name="Stange-Thomann N."/>
            <person name="Stavropoulos S."/>
            <person name="Stone C."/>
            <person name="Strader C."/>
            <person name="Tesfaye S."/>
            <person name="Thomson T."/>
            <person name="Thoulutsang Y."/>
            <person name="Thoulutsang D."/>
            <person name="Topham K."/>
            <person name="Topping I."/>
            <person name="Tsamla T."/>
            <person name="Vassiliev H."/>
            <person name="Vo A."/>
            <person name="Wangchuk T."/>
            <person name="Wangdi T."/>
            <person name="Weiand M."/>
            <person name="Wilkinson J."/>
            <person name="Wilson A."/>
            <person name="Yadav S."/>
            <person name="Young G."/>
            <person name="Yu Q."/>
            <person name="Zembek L."/>
            <person name="Zhong D."/>
            <person name="Zimmer A."/>
            <person name="Zwirko Z."/>
            <person name="Jaffe D.B."/>
            <person name="Alvarez P."/>
            <person name="Brockman W."/>
            <person name="Butler J."/>
            <person name="Chin C."/>
            <person name="Gnerre S."/>
            <person name="Grabherr M."/>
            <person name="Kleber M."/>
            <person name="Mauceli E."/>
            <person name="MacCallum I."/>
        </authorList>
    </citation>
    <scope>NUCLEOTIDE SEQUENCE [LARGE SCALE GENOMIC DNA]</scope>
    <source>
        <strain evidence="4">Tai18E2 / Tucson 14021-0261.01</strain>
    </source>
</reference>
<dbReference type="PhylomeDB" id="B4P4J4"/>
<accession>B4P4J4</accession>
<proteinExistence type="predicted"/>
<reference evidence="3 4" key="2">
    <citation type="journal article" date="2007" name="PLoS Biol.">
        <title>Principles of genome evolution in the Drosophila melanogaster species group.</title>
        <authorList>
            <person name="Ranz J.M."/>
            <person name="Maurin D."/>
            <person name="Chan Y.S."/>
            <person name="von Grotthuss M."/>
            <person name="Hillier L.W."/>
            <person name="Roote J."/>
            <person name="Ashburner M."/>
            <person name="Bergman C.M."/>
        </authorList>
    </citation>
    <scope>NUCLEOTIDE SEQUENCE [LARGE SCALE GENOMIC DNA]</scope>
    <source>
        <strain evidence="4">Tai18E2 / Tucson 14021-0261.01</strain>
    </source>
</reference>
<feature type="chain" id="PRO_5002821124" evidence="2">
    <location>
        <begin position="19"/>
        <end position="159"/>
    </location>
</feature>
<name>B4P4J4_DROYA</name>
<evidence type="ECO:0000313" key="4">
    <source>
        <dbReference type="Proteomes" id="UP000002282"/>
    </source>
</evidence>
<evidence type="ECO:0000256" key="1">
    <source>
        <dbReference type="SAM" id="MobiDB-lite"/>
    </source>
</evidence>
<dbReference type="OrthoDB" id="7873009at2759"/>
<dbReference type="EMBL" id="CM000158">
    <property type="protein sequence ID" value="EDW90633.1"/>
    <property type="molecule type" value="Genomic_DNA"/>
</dbReference>
<dbReference type="KEGG" id="dya:Dyak_GE12534"/>
<evidence type="ECO:0000256" key="2">
    <source>
        <dbReference type="SAM" id="SignalP"/>
    </source>
</evidence>
<feature type="region of interest" description="Disordered" evidence="1">
    <location>
        <begin position="51"/>
        <end position="93"/>
    </location>
</feature>
<dbReference type="AlphaFoldDB" id="B4P4J4"/>
<dbReference type="Proteomes" id="UP000002282">
    <property type="component" value="Chromosome 2R"/>
</dbReference>
<dbReference type="OMA" id="DMYAICK"/>
<sequence length="159" mass="17853">MHRSVLLLLMSGIVLSGAFNCLTYKDITYDLFENSEYNHLSEEQLHSISKRAAKDTSSSNSEELTDGVNEEVHDGMDSSMESSSGEEQKLIIDSQEPVEPAVRRRRSAVRYRNLYLLATICPDADFSELEKGSTISSRIEIPDMYAICNDLPKKNPTSK</sequence>
<feature type="signal peptide" evidence="2">
    <location>
        <begin position="1"/>
        <end position="18"/>
    </location>
</feature>
<dbReference type="HOGENOM" id="CLU_1662660_0_0_1"/>
<gene>
    <name evidence="3" type="primary">Dyak\GE12534</name>
    <name evidence="3" type="synonym">Dyak\CG10799</name>
    <name evidence="3" type="synonym">dyak_GLEANR_12780</name>
    <name evidence="3" type="synonym">GE12534</name>
    <name evidence="3" type="ORF">Dyak_GE12534</name>
</gene>
<keyword evidence="4" id="KW-1185">Reference proteome</keyword>